<dbReference type="Pfam" id="PF07394">
    <property type="entry name" value="DUF1501"/>
    <property type="match status" value="1"/>
</dbReference>
<dbReference type="PANTHER" id="PTHR43737:SF1">
    <property type="entry name" value="DUF1501 DOMAIN-CONTAINING PROTEIN"/>
    <property type="match status" value="1"/>
</dbReference>
<dbReference type="PANTHER" id="PTHR43737">
    <property type="entry name" value="BLL7424 PROTEIN"/>
    <property type="match status" value="1"/>
</dbReference>
<protein>
    <submittedName>
        <fullName evidence="2">Uncharacterized protein (DUF1501 family)</fullName>
    </submittedName>
</protein>
<keyword evidence="1" id="KW-0732">Signal</keyword>
<dbReference type="EMBL" id="SMFQ01000002">
    <property type="protein sequence ID" value="TCJ89012.1"/>
    <property type="molecule type" value="Genomic_DNA"/>
</dbReference>
<reference evidence="2 3" key="1">
    <citation type="submission" date="2019-03" db="EMBL/GenBank/DDBJ databases">
        <title>Genomic Encyclopedia of Type Strains, Phase IV (KMG-IV): sequencing the most valuable type-strain genomes for metagenomic binning, comparative biology and taxonomic classification.</title>
        <authorList>
            <person name="Goeker M."/>
        </authorList>
    </citation>
    <scope>NUCLEOTIDE SEQUENCE [LARGE SCALE GENOMIC DNA]</scope>
    <source>
        <strain evidence="2 3">DSM 24830</strain>
    </source>
</reference>
<dbReference type="AlphaFoldDB" id="A0A4R1F8D7"/>
<dbReference type="InterPro" id="IPR010869">
    <property type="entry name" value="DUF1501"/>
</dbReference>
<name>A0A4R1F8D7_9GAMM</name>
<accession>A0A4R1F8D7</accession>
<dbReference type="Proteomes" id="UP000294887">
    <property type="component" value="Unassembled WGS sequence"/>
</dbReference>
<evidence type="ECO:0000313" key="2">
    <source>
        <dbReference type="EMBL" id="TCJ89012.1"/>
    </source>
</evidence>
<organism evidence="2 3">
    <name type="scientific">Cocleimonas flava</name>
    <dbReference type="NCBI Taxonomy" id="634765"/>
    <lineage>
        <taxon>Bacteria</taxon>
        <taxon>Pseudomonadati</taxon>
        <taxon>Pseudomonadota</taxon>
        <taxon>Gammaproteobacteria</taxon>
        <taxon>Thiotrichales</taxon>
        <taxon>Thiotrichaceae</taxon>
        <taxon>Cocleimonas</taxon>
    </lineage>
</organism>
<proteinExistence type="predicted"/>
<comment type="caution">
    <text evidence="2">The sequence shown here is derived from an EMBL/GenBank/DDBJ whole genome shotgun (WGS) entry which is preliminary data.</text>
</comment>
<dbReference type="RefSeq" id="WP_131904671.1">
    <property type="nucleotide sequence ID" value="NZ_BAAAFU010000008.1"/>
</dbReference>
<evidence type="ECO:0000313" key="3">
    <source>
        <dbReference type="Proteomes" id="UP000294887"/>
    </source>
</evidence>
<evidence type="ECO:0000256" key="1">
    <source>
        <dbReference type="SAM" id="SignalP"/>
    </source>
</evidence>
<dbReference type="OrthoDB" id="9779968at2"/>
<feature type="signal peptide" evidence="1">
    <location>
        <begin position="1"/>
        <end position="24"/>
    </location>
</feature>
<keyword evidence="3" id="KW-1185">Reference proteome</keyword>
<gene>
    <name evidence="2" type="ORF">EV695_0873</name>
</gene>
<feature type="chain" id="PRO_5020482909" evidence="1">
    <location>
        <begin position="25"/>
        <end position="379"/>
    </location>
</feature>
<sequence>MNRRDFLQYASLVPLAGMAPGAFAAGQGNRPDQILLMIELKGGNDGLNTLIPFRDADYHRARPTLRVKNGIPLRDNMAMNPYLKNLLPLWKEGHMAWIQGVGYSNPSRSHFHSIDIWETASTKNNESRGWLSRVLPPRNNAVNGIVLGDNNLGPMSGANSSAVAMEDPKTFLRQTKYLNKKGFKPANSSLAHMLNVQNQINTAAQELGRIHKGKRSPVRFPPSRFGRKLEQVTQMIINGMDTPVYKVSLEGFDTHASQVDQHNNLMNHLGGGLQAFSQAMKRAGLWNNVMVITYSEFGRRVAENNSGGTDHGSAAPHFAIGGRVRGGMYGKQPSLSPDKLHDGDLIHTVDFREVYATLAQRWWRRPNPWEKQFRPIPFV</sequence>